<dbReference type="Gene3D" id="3.40.630.30">
    <property type="match status" value="1"/>
</dbReference>
<comment type="catalytic activity">
    <reaction evidence="12">
        <text>L-lysyl-[protein] + acetyl-CoA = N(6)-acetyl-L-lysyl-[protein] + CoA + H(+)</text>
        <dbReference type="Rhea" id="RHEA:45948"/>
        <dbReference type="Rhea" id="RHEA-COMP:9752"/>
        <dbReference type="Rhea" id="RHEA-COMP:10731"/>
        <dbReference type="ChEBI" id="CHEBI:15378"/>
        <dbReference type="ChEBI" id="CHEBI:29969"/>
        <dbReference type="ChEBI" id="CHEBI:57287"/>
        <dbReference type="ChEBI" id="CHEBI:57288"/>
        <dbReference type="ChEBI" id="CHEBI:61930"/>
        <dbReference type="EC" id="2.3.1.48"/>
    </reaction>
</comment>
<feature type="compositionally biased region" description="Polar residues" evidence="13">
    <location>
        <begin position="592"/>
        <end position="610"/>
    </location>
</feature>
<proteinExistence type="inferred from homology"/>
<evidence type="ECO:0000256" key="7">
    <source>
        <dbReference type="ARBA" id="ARBA00022833"/>
    </source>
</evidence>
<dbReference type="InterPro" id="IPR036388">
    <property type="entry name" value="WH-like_DNA-bd_sf"/>
</dbReference>
<dbReference type="AlphaFoldDB" id="A0A9P8PZV7"/>
<evidence type="ECO:0000256" key="13">
    <source>
        <dbReference type="SAM" id="MobiDB-lite"/>
    </source>
</evidence>
<dbReference type="InterPro" id="IPR002717">
    <property type="entry name" value="HAT_MYST-type"/>
</dbReference>
<dbReference type="InterPro" id="IPR040706">
    <property type="entry name" value="Zf-MYST"/>
</dbReference>
<dbReference type="FunFam" id="3.40.630.30:FF:000001">
    <property type="entry name" value="Histone acetyltransferase"/>
    <property type="match status" value="1"/>
</dbReference>
<evidence type="ECO:0000313" key="16">
    <source>
        <dbReference type="Proteomes" id="UP000774326"/>
    </source>
</evidence>
<evidence type="ECO:0000256" key="9">
    <source>
        <dbReference type="ARBA" id="ARBA00022990"/>
    </source>
</evidence>
<name>A0A9P8PZV7_WICPI</name>
<dbReference type="EC" id="2.3.1.48" evidence="3 12"/>
<evidence type="ECO:0000256" key="11">
    <source>
        <dbReference type="PIRSR" id="PIRSR602717-51"/>
    </source>
</evidence>
<evidence type="ECO:0000256" key="1">
    <source>
        <dbReference type="ARBA" id="ARBA00004123"/>
    </source>
</evidence>
<keyword evidence="4" id="KW-0808">Transferase</keyword>
<feature type="compositionally biased region" description="Polar residues" evidence="13">
    <location>
        <begin position="685"/>
        <end position="696"/>
    </location>
</feature>
<accession>A0A9P8PZV7</accession>
<keyword evidence="5" id="KW-0479">Metal-binding</keyword>
<dbReference type="GO" id="GO:0003712">
    <property type="term" value="F:transcription coregulator activity"/>
    <property type="evidence" value="ECO:0007669"/>
    <property type="project" value="TreeGrafter"/>
</dbReference>
<evidence type="ECO:0000256" key="2">
    <source>
        <dbReference type="ARBA" id="ARBA00010107"/>
    </source>
</evidence>
<feature type="active site" description="Proton donor/acceptor" evidence="11">
    <location>
        <position position="412"/>
    </location>
</feature>
<feature type="compositionally biased region" description="Low complexity" evidence="13">
    <location>
        <begin position="89"/>
        <end position="100"/>
    </location>
</feature>
<comment type="caution">
    <text evidence="15">The sequence shown here is derived from an EMBL/GenBank/DDBJ whole genome shotgun (WGS) entry which is preliminary data.</text>
</comment>
<reference evidence="15" key="1">
    <citation type="journal article" date="2021" name="Open Biol.">
        <title>Shared evolutionary footprints suggest mitochondrial oxidative damage underlies multiple complex I losses in fungi.</title>
        <authorList>
            <person name="Schikora-Tamarit M.A."/>
            <person name="Marcet-Houben M."/>
            <person name="Nosek J."/>
            <person name="Gabaldon T."/>
        </authorList>
    </citation>
    <scope>NUCLEOTIDE SEQUENCE</scope>
    <source>
        <strain evidence="15">CBS2887</strain>
    </source>
</reference>
<reference evidence="15" key="2">
    <citation type="submission" date="2021-01" db="EMBL/GenBank/DDBJ databases">
        <authorList>
            <person name="Schikora-Tamarit M.A."/>
        </authorList>
    </citation>
    <scope>NUCLEOTIDE SEQUENCE</scope>
    <source>
        <strain evidence="15">CBS2887</strain>
    </source>
</reference>
<dbReference type="Proteomes" id="UP000774326">
    <property type="component" value="Unassembled WGS sequence"/>
</dbReference>
<keyword evidence="8" id="KW-0156">Chromatin regulator</keyword>
<organism evidence="15 16">
    <name type="scientific">Wickerhamomyces pijperi</name>
    <name type="common">Yeast</name>
    <name type="synonym">Pichia pijperi</name>
    <dbReference type="NCBI Taxonomy" id="599730"/>
    <lineage>
        <taxon>Eukaryota</taxon>
        <taxon>Fungi</taxon>
        <taxon>Dikarya</taxon>
        <taxon>Ascomycota</taxon>
        <taxon>Saccharomycotina</taxon>
        <taxon>Saccharomycetes</taxon>
        <taxon>Phaffomycetales</taxon>
        <taxon>Wickerhamomycetaceae</taxon>
        <taxon>Wickerhamomyces</taxon>
    </lineage>
</organism>
<feature type="compositionally biased region" description="Polar residues" evidence="13">
    <location>
        <begin position="729"/>
        <end position="742"/>
    </location>
</feature>
<dbReference type="InterPro" id="IPR016181">
    <property type="entry name" value="Acyl_CoA_acyltransferase"/>
</dbReference>
<dbReference type="Gene3D" id="3.30.60.60">
    <property type="entry name" value="N-acetyl transferase-like"/>
    <property type="match status" value="1"/>
</dbReference>
<dbReference type="GO" id="GO:0031507">
    <property type="term" value="P:heterochromatin formation"/>
    <property type="evidence" value="ECO:0007669"/>
    <property type="project" value="UniProtKB-ARBA"/>
</dbReference>
<comment type="similarity">
    <text evidence="2 12">Belongs to the MYST (SAS/MOZ) family.</text>
</comment>
<evidence type="ECO:0000256" key="12">
    <source>
        <dbReference type="RuleBase" id="RU361211"/>
    </source>
</evidence>
<feature type="region of interest" description="Disordered" evidence="13">
    <location>
        <begin position="88"/>
        <end position="122"/>
    </location>
</feature>
<feature type="compositionally biased region" description="Low complexity" evidence="13">
    <location>
        <begin position="939"/>
        <end position="953"/>
    </location>
</feature>
<sequence>MTSSRKRRGRQVSIPDSLDQKKRSLLKGLIITDNRHYEPIQEQVLMDGQDRDSAKGRTLRKRLVRLPPVSILKNDDTSLVIKLRYKGFSDNSNSSHSNGDGIRRTSQPNIESHGRSRSGTPAIKLRIRNSMSHNNDASLISGEVNQEEADQENQGFVSDDLDDIVVSMSEDEQDSVDEDELPYRGAIPLADAANGLAIPTEQDKLIFKKALRKSEQYKQVHSNHIHQYGTDEYNHESNLKYIQIRNYRIETWYTAPFPEQFNSVPILYICENCLEYMDSKRVLKGHQAKCRVRAPPGLEIYREGLNSIFEVDGLRNSSYCRNLCLIAKLFLNSKTLFYDVDPFMFYVLTEYDPAKQKHHFVGYFSKEKVNNNNYNVSCILTLPIYQRKGYGNLLIDFSYLLSQREYKSGTPEKPLSDLGAVSYRNYWKVKMAYLLRRLATTKQPKSITTIQLCKLTGMIENDVIVGLEQCQALLRDFTNGQYLIFYNRPVIEVIIMKWESKNYTTLNPKSLFWKPVLLGASLGIRQPITAGKDPEHDYIYENIKELNEFLTGKYDKFEQFEGHDGIEDIQDLMESEEEYEEDDVKERVQPEIVNSETRGELEQTQDGEALTQNDDQVLIDILDQITDQVVNSLTEASSTTEAQSTSEAIVTELATPEYSTDDKSNYQESSSSDLAVLKTPERHNTGSNGSADSTPESMYATPAAYRTPEPEEETTTNNKGLQPKKESQSQHVSSEINTTQPNVTVSDSSLTYIANGTASLMEALVASVNRIAPTSTSSSVVVSNPEDGTNALEANHPVSSTGTMTIIDDDDTDLSVLEKFNFDNFEICFPGMDLAYRHPAVKKRRIHILDDDEEEEDGEEEVVTTKPRKSKKRSKDADSSDKDDSYVDSSADSADETEKDKSAYSLKPTTSQSKGKRVTKATSTGKSQDVATVSRYFKSTTPSDPLPTPTDTSGQPVIPAPRRRGRPPKLLPDGTRQHPPRKPVKSIKLSVLKSRLPTRKAAPKSLVDRISVNLDSLQQDLAQDSTQDQPQYGEEDDEDDVILVKTKTITDQHLQYDHVNSSTLATTTMGTSDEELIIVEGDDYEENDGDSIMVDDTEFIDE</sequence>
<keyword evidence="9" id="KW-0007">Acetylation</keyword>
<dbReference type="Gene3D" id="1.10.10.10">
    <property type="entry name" value="Winged helix-like DNA-binding domain superfamily/Winged helix DNA-binding domain"/>
    <property type="match status" value="1"/>
</dbReference>
<dbReference type="InterPro" id="IPR050603">
    <property type="entry name" value="MYST_HAT"/>
</dbReference>
<evidence type="ECO:0000256" key="3">
    <source>
        <dbReference type="ARBA" id="ARBA00013184"/>
    </source>
</evidence>
<feature type="compositionally biased region" description="Acidic residues" evidence="13">
    <location>
        <begin position="574"/>
        <end position="583"/>
    </location>
</feature>
<evidence type="ECO:0000256" key="8">
    <source>
        <dbReference type="ARBA" id="ARBA00022853"/>
    </source>
</evidence>
<dbReference type="GO" id="GO:0003682">
    <property type="term" value="F:chromatin binding"/>
    <property type="evidence" value="ECO:0007669"/>
    <property type="project" value="TreeGrafter"/>
</dbReference>
<dbReference type="PROSITE" id="PS51726">
    <property type="entry name" value="MYST_HAT"/>
    <property type="match status" value="1"/>
</dbReference>
<feature type="domain" description="MYST-type HAT" evidence="14">
    <location>
        <begin position="234"/>
        <end position="515"/>
    </location>
</feature>
<feature type="region of interest" description="Disordered" evidence="13">
    <location>
        <begin position="574"/>
        <end position="610"/>
    </location>
</feature>
<dbReference type="GO" id="GO:0005634">
    <property type="term" value="C:nucleus"/>
    <property type="evidence" value="ECO:0007669"/>
    <property type="project" value="UniProtKB-SubCell"/>
</dbReference>
<evidence type="ECO:0000313" key="15">
    <source>
        <dbReference type="EMBL" id="KAH3681568.1"/>
    </source>
</evidence>
<keyword evidence="7" id="KW-0862">Zinc</keyword>
<dbReference type="SUPFAM" id="SSF55729">
    <property type="entry name" value="Acyl-CoA N-acyltransferases (Nat)"/>
    <property type="match status" value="1"/>
</dbReference>
<evidence type="ECO:0000256" key="6">
    <source>
        <dbReference type="ARBA" id="ARBA00022771"/>
    </source>
</evidence>
<feature type="region of interest" description="Disordered" evidence="13">
    <location>
        <begin position="655"/>
        <end position="742"/>
    </location>
</feature>
<dbReference type="OrthoDB" id="787137at2759"/>
<evidence type="ECO:0000256" key="4">
    <source>
        <dbReference type="ARBA" id="ARBA00022679"/>
    </source>
</evidence>
<protein>
    <recommendedName>
        <fullName evidence="3 12">Histone acetyltransferase</fullName>
        <ecNumber evidence="3 12">2.3.1.48</ecNumber>
    </recommendedName>
</protein>
<dbReference type="PANTHER" id="PTHR10615">
    <property type="entry name" value="HISTONE ACETYLTRANSFERASE"/>
    <property type="match status" value="1"/>
</dbReference>
<dbReference type="Pfam" id="PF17772">
    <property type="entry name" value="zf-MYST"/>
    <property type="match status" value="1"/>
</dbReference>
<feature type="compositionally biased region" description="Acidic residues" evidence="13">
    <location>
        <begin position="852"/>
        <end position="862"/>
    </location>
</feature>
<feature type="region of interest" description="Disordered" evidence="13">
    <location>
        <begin position="852"/>
        <end position="1007"/>
    </location>
</feature>
<keyword evidence="10 12" id="KW-0539">Nucleus</keyword>
<comment type="subcellular location">
    <subcellularLocation>
        <location evidence="1 12">Nucleus</location>
    </subcellularLocation>
</comment>
<evidence type="ECO:0000256" key="10">
    <source>
        <dbReference type="ARBA" id="ARBA00023242"/>
    </source>
</evidence>
<dbReference type="PANTHER" id="PTHR10615:SF161">
    <property type="entry name" value="HISTONE ACETYLTRANSFERASE KAT7"/>
    <property type="match status" value="1"/>
</dbReference>
<dbReference type="GO" id="GO:1990467">
    <property type="term" value="C:NuA3a histone acetyltransferase complex"/>
    <property type="evidence" value="ECO:0007669"/>
    <property type="project" value="TreeGrafter"/>
</dbReference>
<dbReference type="FunFam" id="3.30.60.60:FF:000001">
    <property type="entry name" value="Histone acetyltransferase"/>
    <property type="match status" value="1"/>
</dbReference>
<dbReference type="GO" id="GO:0006357">
    <property type="term" value="P:regulation of transcription by RNA polymerase II"/>
    <property type="evidence" value="ECO:0007669"/>
    <property type="project" value="TreeGrafter"/>
</dbReference>
<feature type="compositionally biased region" description="Basic and acidic residues" evidence="13">
    <location>
        <begin position="875"/>
        <end position="885"/>
    </location>
</feature>
<evidence type="ECO:0000259" key="14">
    <source>
        <dbReference type="PROSITE" id="PS51726"/>
    </source>
</evidence>
<keyword evidence="16" id="KW-1185">Reference proteome</keyword>
<dbReference type="Pfam" id="PF01853">
    <property type="entry name" value="MOZ_SAS"/>
    <property type="match status" value="1"/>
</dbReference>
<gene>
    <name evidence="15" type="ORF">WICPIJ_007442</name>
</gene>
<evidence type="ECO:0000256" key="5">
    <source>
        <dbReference type="ARBA" id="ARBA00022723"/>
    </source>
</evidence>
<dbReference type="EMBL" id="JAEUBG010004367">
    <property type="protein sequence ID" value="KAH3681568.1"/>
    <property type="molecule type" value="Genomic_DNA"/>
</dbReference>
<keyword evidence="6" id="KW-0863">Zinc-finger</keyword>
<feature type="compositionally biased region" description="Polar residues" evidence="13">
    <location>
        <begin position="920"/>
        <end position="931"/>
    </location>
</feature>
<dbReference type="GO" id="GO:0008270">
    <property type="term" value="F:zinc ion binding"/>
    <property type="evidence" value="ECO:0007669"/>
    <property type="project" value="UniProtKB-KW"/>
</dbReference>
<dbReference type="GO" id="GO:0004402">
    <property type="term" value="F:histone acetyltransferase activity"/>
    <property type="evidence" value="ECO:0007669"/>
    <property type="project" value="InterPro"/>
</dbReference>